<dbReference type="AlphaFoldDB" id="A0A520KS66"/>
<dbReference type="Proteomes" id="UP000317158">
    <property type="component" value="Unassembled WGS sequence"/>
</dbReference>
<evidence type="ECO:0000313" key="2">
    <source>
        <dbReference type="EMBL" id="RZN64443.1"/>
    </source>
</evidence>
<protein>
    <submittedName>
        <fullName evidence="2">ATP-binding protein</fullName>
    </submittedName>
</protein>
<dbReference type="EMBL" id="RXIF01000006">
    <property type="protein sequence ID" value="RZN64443.1"/>
    <property type="molecule type" value="Genomic_DNA"/>
</dbReference>
<accession>A0A520KS66</accession>
<keyword evidence="2" id="KW-0547">Nucleotide-binding</keyword>
<sequence length="858" mass="97285">MKMRSWWEVATPVKEIREGNIREDIFAADLGDVVDGKAPLEYIDAVTFFSRTYLTEGLNNLLEDVLSILAGNGGNPVIQLKTPFGGGKTHALLALYHVIKNRDKIDHLYPDLPKTSAKVVVFVGTKQDPLKGRTPWGEMAYQLGRYDFVKEHDDKRISPGKDVLSKVLGDEPLLILIDELVEYAVKAKDFADQVSAFSQELTEVVRARGRCCLVCTLPSSAPYGERGERALNELQKIFGRVETIYEPVKGMELYEIIRKRLFDYVGDESTIKNVAQSHFEMYQKMGADVPPKVKEVAYRDKIEHAYPFHPELIDLLYERWGSYSTFQRTRGVMALLAWVVHDLYKQRLPSPLIYPSLVNLENTKIRSNFIKHIGSEYNSVIDSDIAGRSAKSQRIDKEMGSEYEKYGIAKNIATTIFLYSFTSSGKSGITLPEIRVAILREGIPPTIVGDAVNKLKDELWYLHTDGVYRFTTQPNLNRVIVEREQTITSEKTVEETRKAIQNGAGSDLQCYLWPKSHADIPDDQNLKLAILPPEFDKENLEFFDKAGSGFRANRNTLFLIGMDSHESLSMAIKNWLALKSIEKDPDLSQSLAPQDKKDLKERIEAAKSNINFEVISAYRHLALPEKVWKDLGTPTIGLSSSISERVKNYLLQEGRILREISPQYIFNKAFGEGEGEKRVENIYNLFLRTPGLSIPENKEIFLDAIKTGVKGKKFGLEDGSIYFGEDCSPTMESIVLRPEIAEQKKEKKREDQDIERPLVLDREIPQPPAPPERGEVTGKQVKRKKLAIRAKVPLPWNFWSNIFRGVIQPLQGDQLRITIEVEAEGEIDENTINLKIKETLNQIGAEVERFNVVDVDEG</sequence>
<evidence type="ECO:0000256" key="1">
    <source>
        <dbReference type="SAM" id="MobiDB-lite"/>
    </source>
</evidence>
<keyword evidence="2" id="KW-0067">ATP-binding</keyword>
<reference evidence="2 3" key="1">
    <citation type="journal article" date="2019" name="Nat. Microbiol.">
        <title>Wide diversity of methane and short-chain alkane metabolisms in uncultured archaea.</title>
        <authorList>
            <person name="Borrel G."/>
            <person name="Adam P.S."/>
            <person name="McKay L.J."/>
            <person name="Chen L.X."/>
            <person name="Sierra-Garcia I.N."/>
            <person name="Sieber C.M."/>
            <person name="Letourneur Q."/>
            <person name="Ghozlane A."/>
            <person name="Andersen G.L."/>
            <person name="Li W.J."/>
            <person name="Hallam S.J."/>
            <person name="Muyzer G."/>
            <person name="de Oliveira V.M."/>
            <person name="Inskeep W.P."/>
            <person name="Banfield J.F."/>
            <person name="Gribaldo S."/>
        </authorList>
    </citation>
    <scope>NUCLEOTIDE SEQUENCE [LARGE SCALE GENOMIC DNA]</scope>
    <source>
        <strain evidence="2">NM1a</strain>
    </source>
</reference>
<comment type="caution">
    <text evidence="2">The sequence shown here is derived from an EMBL/GenBank/DDBJ whole genome shotgun (WGS) entry which is preliminary data.</text>
</comment>
<dbReference type="InterPro" id="IPR007555">
    <property type="entry name" value="DUF499"/>
</dbReference>
<dbReference type="Pfam" id="PF04465">
    <property type="entry name" value="DUF499"/>
    <property type="match status" value="1"/>
</dbReference>
<dbReference type="GO" id="GO:0005524">
    <property type="term" value="F:ATP binding"/>
    <property type="evidence" value="ECO:0007669"/>
    <property type="project" value="UniProtKB-KW"/>
</dbReference>
<feature type="region of interest" description="Disordered" evidence="1">
    <location>
        <begin position="742"/>
        <end position="780"/>
    </location>
</feature>
<gene>
    <name evidence="2" type="ORF">EF806_03620</name>
</gene>
<organism evidence="2 3">
    <name type="scientific">Methanoliparum thermophilum</name>
    <dbReference type="NCBI Taxonomy" id="2491083"/>
    <lineage>
        <taxon>Archaea</taxon>
        <taxon>Methanobacteriati</taxon>
        <taxon>Methanobacteriota</taxon>
        <taxon>Candidatus Methanoliparia</taxon>
        <taxon>Candidatus Methanoliparales</taxon>
        <taxon>Candidatus Methanoliparaceae</taxon>
        <taxon>Candidatus Methanoliparum</taxon>
    </lineage>
</organism>
<proteinExistence type="predicted"/>
<evidence type="ECO:0000313" key="3">
    <source>
        <dbReference type="Proteomes" id="UP000317158"/>
    </source>
</evidence>
<name>A0A520KS66_METT2</name>
<feature type="compositionally biased region" description="Basic and acidic residues" evidence="1">
    <location>
        <begin position="742"/>
        <end position="764"/>
    </location>
</feature>